<feature type="binding site" evidence="15">
    <location>
        <position position="127"/>
    </location>
    <ligand>
        <name>Zn(2+)</name>
        <dbReference type="ChEBI" id="CHEBI:29105"/>
        <note>catalytic</note>
    </ligand>
</feature>
<dbReference type="InterPro" id="IPR001731">
    <property type="entry name" value="ALAD"/>
</dbReference>
<protein>
    <recommendedName>
        <fullName evidence="5 16">Delta-aminolevulinic acid dehydratase</fullName>
        <ecNumber evidence="4 16">4.2.1.24</ecNumber>
    </recommendedName>
</protein>
<gene>
    <name evidence="18" type="ORF">PROFUN_00563</name>
</gene>
<comment type="subunit">
    <text evidence="16">Homooctamer.</text>
</comment>
<dbReference type="UniPathway" id="UPA00251">
    <property type="reaction ID" value="UER00318"/>
</dbReference>
<reference evidence="18 19" key="1">
    <citation type="journal article" date="2018" name="Genome Biol. Evol.">
        <title>Multiple Roots of Fruiting Body Formation in Amoebozoa.</title>
        <authorList>
            <person name="Hillmann F."/>
            <person name="Forbes G."/>
            <person name="Novohradska S."/>
            <person name="Ferling I."/>
            <person name="Riege K."/>
            <person name="Groth M."/>
            <person name="Westermann M."/>
            <person name="Marz M."/>
            <person name="Spaller T."/>
            <person name="Winckler T."/>
            <person name="Schaap P."/>
            <person name="Glockner G."/>
        </authorList>
    </citation>
    <scope>NUCLEOTIDE SEQUENCE [LARGE SCALE GENOMIC DNA]</scope>
    <source>
        <strain evidence="18 19">Jena</strain>
    </source>
</reference>
<evidence type="ECO:0000256" key="9">
    <source>
        <dbReference type="ARBA" id="ARBA00023239"/>
    </source>
</evidence>
<evidence type="ECO:0000256" key="7">
    <source>
        <dbReference type="ARBA" id="ARBA00022833"/>
    </source>
</evidence>
<dbReference type="PROSITE" id="PS00169">
    <property type="entry name" value="D_ALA_DEHYDRATASE"/>
    <property type="match status" value="1"/>
</dbReference>
<evidence type="ECO:0000256" key="4">
    <source>
        <dbReference type="ARBA" id="ARBA00012053"/>
    </source>
</evidence>
<dbReference type="GO" id="GO:0006782">
    <property type="term" value="P:protoporphyrinogen IX biosynthetic process"/>
    <property type="evidence" value="ECO:0007669"/>
    <property type="project" value="UniProtKB-UniPathway"/>
</dbReference>
<feature type="binding site" evidence="14">
    <location>
        <position position="226"/>
    </location>
    <ligand>
        <name>5-aminolevulinate</name>
        <dbReference type="ChEBI" id="CHEBI:356416"/>
        <label>1</label>
    </ligand>
</feature>
<evidence type="ECO:0000256" key="10">
    <source>
        <dbReference type="ARBA" id="ARBA00023244"/>
    </source>
</evidence>
<feature type="active site" description="Schiff-base intermediate with substrate" evidence="13">
    <location>
        <position position="204"/>
    </location>
</feature>
<sequence length="333" mass="36712">MEPNFKHLLHSGYSHPTLRLWQEERPLLAHQLMYPIFVSDRTDSKLHEIKSLPEQYQIPVDKLVEFIEPLVAKGLSSVIVFGVLTRDDVLKKDETGQCALHEQSPATRGVAALKKAFPKLLIAADVCLCAYTSHGHCGILTPEGHIDHQKSIDMIAKVALAYAKAGAHVVAPSDMMDGRIASIKSLLYKEGYGNTVAVMSYSSKFASVAYGPFRDAASSAPSFGDRKAYQLPSGSRGLAVRASERDEEEGADLLMVKPAGPYLDILRDLRENSRLPIACYHVSGEYAMLWHAANAGAFDLKAAVLETLRGFRRAGADVILTYYTPRLLDWLKE</sequence>
<evidence type="ECO:0000256" key="2">
    <source>
        <dbReference type="ARBA" id="ARBA00004694"/>
    </source>
</evidence>
<dbReference type="OrthoDB" id="1530at2759"/>
<dbReference type="InParanoid" id="A0A2P6N156"/>
<keyword evidence="10 16" id="KW-0627">Porphyrin biosynthesis</keyword>
<evidence type="ECO:0000256" key="11">
    <source>
        <dbReference type="ARBA" id="ARBA00025628"/>
    </source>
</evidence>
<dbReference type="EC" id="4.2.1.24" evidence="4 16"/>
<dbReference type="GO" id="GO:0004655">
    <property type="term" value="F:porphobilinogen synthase activity"/>
    <property type="evidence" value="ECO:0007669"/>
    <property type="project" value="UniProtKB-EC"/>
</dbReference>
<dbReference type="Proteomes" id="UP000241769">
    <property type="component" value="Unassembled WGS sequence"/>
</dbReference>
<dbReference type="PANTHER" id="PTHR11458:SF0">
    <property type="entry name" value="DELTA-AMINOLEVULINIC ACID DEHYDRATASE"/>
    <property type="match status" value="1"/>
</dbReference>
<evidence type="ECO:0000256" key="14">
    <source>
        <dbReference type="PIRSR" id="PIRSR001415-2"/>
    </source>
</evidence>
<comment type="caution">
    <text evidence="18">The sequence shown here is derived from an EMBL/GenBank/DDBJ whole genome shotgun (WGS) entry which is preliminary data.</text>
</comment>
<keyword evidence="9 16" id="KW-0456">Lyase</keyword>
<evidence type="ECO:0000256" key="16">
    <source>
        <dbReference type="RuleBase" id="RU000515"/>
    </source>
</evidence>
<keyword evidence="7 15" id="KW-0862">Zinc</keyword>
<evidence type="ECO:0000256" key="13">
    <source>
        <dbReference type="PIRSR" id="PIRSR001415-1"/>
    </source>
</evidence>
<dbReference type="SMART" id="SM01004">
    <property type="entry name" value="ALAD"/>
    <property type="match status" value="1"/>
</dbReference>
<dbReference type="PANTHER" id="PTHR11458">
    <property type="entry name" value="DELTA-AMINOLEVULINIC ACID DEHYDRATASE"/>
    <property type="match status" value="1"/>
</dbReference>
<evidence type="ECO:0000313" key="19">
    <source>
        <dbReference type="Proteomes" id="UP000241769"/>
    </source>
</evidence>
<dbReference type="GO" id="GO:0005829">
    <property type="term" value="C:cytosol"/>
    <property type="evidence" value="ECO:0007669"/>
    <property type="project" value="TreeGrafter"/>
</dbReference>
<dbReference type="InterPro" id="IPR030656">
    <property type="entry name" value="ALAD_AS"/>
</dbReference>
<evidence type="ECO:0000313" key="18">
    <source>
        <dbReference type="EMBL" id="PRP77702.1"/>
    </source>
</evidence>
<dbReference type="GO" id="GO:0008270">
    <property type="term" value="F:zinc ion binding"/>
    <property type="evidence" value="ECO:0007669"/>
    <property type="project" value="TreeGrafter"/>
</dbReference>
<evidence type="ECO:0000256" key="12">
    <source>
        <dbReference type="ARBA" id="ARBA00047651"/>
    </source>
</evidence>
<comment type="catalytic activity">
    <reaction evidence="12 16">
        <text>2 5-aminolevulinate = porphobilinogen + 2 H2O + H(+)</text>
        <dbReference type="Rhea" id="RHEA:24064"/>
        <dbReference type="ChEBI" id="CHEBI:15377"/>
        <dbReference type="ChEBI" id="CHEBI:15378"/>
        <dbReference type="ChEBI" id="CHEBI:58126"/>
        <dbReference type="ChEBI" id="CHEBI:356416"/>
        <dbReference type="EC" id="4.2.1.24"/>
    </reaction>
</comment>
<dbReference type="InterPro" id="IPR013785">
    <property type="entry name" value="Aldolase_TIM"/>
</dbReference>
<feature type="binding site" evidence="15">
    <location>
        <position position="137"/>
    </location>
    <ligand>
        <name>Zn(2+)</name>
        <dbReference type="ChEBI" id="CHEBI:29105"/>
        <note>catalytic</note>
    </ligand>
</feature>
<dbReference type="FunCoup" id="A0A2P6N156">
    <property type="interactions" value="368"/>
</dbReference>
<proteinExistence type="inferred from homology"/>
<keyword evidence="8" id="KW-0350">Heme biosynthesis</keyword>
<comment type="function">
    <text evidence="11">Catalyzes an early step in the biosynthesis of tetrapyrroles. Binds two molecules of 5-aminolevulinate per subunit, each at a distinct site, and catalyzes their condensation to form porphobilinogen.</text>
</comment>
<comment type="cofactor">
    <cofactor evidence="1">
        <name>Zn(2+)</name>
        <dbReference type="ChEBI" id="CHEBI:29105"/>
    </cofactor>
</comment>
<evidence type="ECO:0000256" key="17">
    <source>
        <dbReference type="RuleBase" id="RU004161"/>
    </source>
</evidence>
<feature type="active site" description="Schiff-base intermediate with substrate" evidence="13">
    <location>
        <position position="257"/>
    </location>
</feature>
<evidence type="ECO:0000256" key="6">
    <source>
        <dbReference type="ARBA" id="ARBA00022723"/>
    </source>
</evidence>
<evidence type="ECO:0000256" key="3">
    <source>
        <dbReference type="ARBA" id="ARBA00008055"/>
    </source>
</evidence>
<dbReference type="SUPFAM" id="SSF51569">
    <property type="entry name" value="Aldolase"/>
    <property type="match status" value="1"/>
</dbReference>
<dbReference type="STRING" id="1890364.A0A2P6N156"/>
<dbReference type="AlphaFoldDB" id="A0A2P6N156"/>
<comment type="pathway">
    <text evidence="2">Porphyrin-containing compound metabolism; protoporphyrin-IX biosynthesis; coproporphyrinogen-III from 5-aminolevulinate: step 1/4.</text>
</comment>
<dbReference type="PRINTS" id="PR00144">
    <property type="entry name" value="DALDHYDRTASE"/>
</dbReference>
<dbReference type="Pfam" id="PF00490">
    <property type="entry name" value="ALAD"/>
    <property type="match status" value="1"/>
</dbReference>
<evidence type="ECO:0000256" key="15">
    <source>
        <dbReference type="PIRSR" id="PIRSR001415-3"/>
    </source>
</evidence>
<keyword evidence="6 15" id="KW-0479">Metal-binding</keyword>
<organism evidence="18 19">
    <name type="scientific">Planoprotostelium fungivorum</name>
    <dbReference type="NCBI Taxonomy" id="1890364"/>
    <lineage>
        <taxon>Eukaryota</taxon>
        <taxon>Amoebozoa</taxon>
        <taxon>Evosea</taxon>
        <taxon>Variosea</taxon>
        <taxon>Cavosteliida</taxon>
        <taxon>Cavosteliaceae</taxon>
        <taxon>Planoprotostelium</taxon>
    </lineage>
</organism>
<dbReference type="NCBIfam" id="NF006762">
    <property type="entry name" value="PRK09283.1"/>
    <property type="match status" value="1"/>
</dbReference>
<accession>A0A2P6N156</accession>
<dbReference type="FunFam" id="3.20.20.70:FF:000048">
    <property type="entry name" value="Delta-aminolevulinic acid dehydratase"/>
    <property type="match status" value="1"/>
</dbReference>
<dbReference type="Gene3D" id="3.20.20.70">
    <property type="entry name" value="Aldolase class I"/>
    <property type="match status" value="1"/>
</dbReference>
<name>A0A2P6N156_9EUKA</name>
<keyword evidence="19" id="KW-1185">Reference proteome</keyword>
<comment type="similarity">
    <text evidence="3 17">Belongs to the ALAD family.</text>
</comment>
<evidence type="ECO:0000256" key="8">
    <source>
        <dbReference type="ARBA" id="ARBA00023133"/>
    </source>
</evidence>
<dbReference type="EMBL" id="MDYQ01000257">
    <property type="protein sequence ID" value="PRP77702.1"/>
    <property type="molecule type" value="Genomic_DNA"/>
</dbReference>
<feature type="binding site" evidence="14">
    <location>
        <position position="214"/>
    </location>
    <ligand>
        <name>5-aminolevulinate</name>
        <dbReference type="ChEBI" id="CHEBI:356416"/>
        <label>1</label>
    </ligand>
</feature>
<feature type="binding site" evidence="14">
    <location>
        <position position="322"/>
    </location>
    <ligand>
        <name>5-aminolevulinate</name>
        <dbReference type="ChEBI" id="CHEBI:356416"/>
        <label>2</label>
    </ligand>
</feature>
<evidence type="ECO:0000256" key="1">
    <source>
        <dbReference type="ARBA" id="ARBA00001947"/>
    </source>
</evidence>
<evidence type="ECO:0000256" key="5">
    <source>
        <dbReference type="ARBA" id="ARBA00020771"/>
    </source>
</evidence>
<dbReference type="PIRSF" id="PIRSF001415">
    <property type="entry name" value="Porphbilin_synth"/>
    <property type="match status" value="1"/>
</dbReference>
<feature type="binding site" evidence="15">
    <location>
        <position position="129"/>
    </location>
    <ligand>
        <name>Zn(2+)</name>
        <dbReference type="ChEBI" id="CHEBI:29105"/>
        <note>catalytic</note>
    </ligand>
</feature>
<feature type="binding site" evidence="14">
    <location>
        <position position="283"/>
    </location>
    <ligand>
        <name>5-aminolevulinate</name>
        <dbReference type="ChEBI" id="CHEBI:356416"/>
        <label>2</label>
    </ligand>
</feature>